<sequence length="110" mass="12949">MDDPARNMFTPMHSALRKTKTEQMYDDIPHLIHRDTGIIYQALAKRKKSLNKKLLSRYNPRLERYLITEWDVIGIANTLVARTNNPRECFNRETNAAFKSLLTGEEWLQN</sequence>
<dbReference type="AlphaFoldDB" id="A0A2P4X0A4"/>
<keyword evidence="2" id="KW-1185">Reference proteome</keyword>
<name>A0A2P4X0A4_9STRA</name>
<gene>
    <name evidence="1" type="ORF">PHPALM_36298</name>
</gene>
<dbReference type="Proteomes" id="UP000237271">
    <property type="component" value="Unassembled WGS sequence"/>
</dbReference>
<evidence type="ECO:0000313" key="2">
    <source>
        <dbReference type="Proteomes" id="UP000237271"/>
    </source>
</evidence>
<comment type="caution">
    <text evidence="1">The sequence shown here is derived from an EMBL/GenBank/DDBJ whole genome shotgun (WGS) entry which is preliminary data.</text>
</comment>
<reference evidence="1 2" key="1">
    <citation type="journal article" date="2017" name="Genome Biol. Evol.">
        <title>Phytophthora megakarya and P. palmivora, closely related causal agents of cacao black pod rot, underwent increases in genome sizes and gene numbers by different mechanisms.</title>
        <authorList>
            <person name="Ali S.S."/>
            <person name="Shao J."/>
            <person name="Lary D.J."/>
            <person name="Kronmiller B."/>
            <person name="Shen D."/>
            <person name="Strem M.D."/>
            <person name="Amoako-Attah I."/>
            <person name="Akrofi A.Y."/>
            <person name="Begoude B.A."/>
            <person name="Ten Hoopen G.M."/>
            <person name="Coulibaly K."/>
            <person name="Kebe B.I."/>
            <person name="Melnick R.L."/>
            <person name="Guiltinan M.J."/>
            <person name="Tyler B.M."/>
            <person name="Meinhardt L.W."/>
            <person name="Bailey B.A."/>
        </authorList>
    </citation>
    <scope>NUCLEOTIDE SEQUENCE [LARGE SCALE GENOMIC DNA]</scope>
    <source>
        <strain evidence="2">sbr112.9</strain>
    </source>
</reference>
<protein>
    <submittedName>
        <fullName evidence="1">Uncharacterized protein</fullName>
    </submittedName>
</protein>
<organism evidence="1 2">
    <name type="scientific">Phytophthora palmivora</name>
    <dbReference type="NCBI Taxonomy" id="4796"/>
    <lineage>
        <taxon>Eukaryota</taxon>
        <taxon>Sar</taxon>
        <taxon>Stramenopiles</taxon>
        <taxon>Oomycota</taxon>
        <taxon>Peronosporomycetes</taxon>
        <taxon>Peronosporales</taxon>
        <taxon>Peronosporaceae</taxon>
        <taxon>Phytophthora</taxon>
    </lineage>
</organism>
<accession>A0A2P4X0A4</accession>
<evidence type="ECO:0000313" key="1">
    <source>
        <dbReference type="EMBL" id="POM58982.1"/>
    </source>
</evidence>
<proteinExistence type="predicted"/>
<dbReference type="EMBL" id="NCKW01020121">
    <property type="protein sequence ID" value="POM58982.1"/>
    <property type="molecule type" value="Genomic_DNA"/>
</dbReference>